<dbReference type="EMBL" id="DTCM01000108">
    <property type="protein sequence ID" value="HGL41698.1"/>
    <property type="molecule type" value="Genomic_DNA"/>
</dbReference>
<organism evidence="2">
    <name type="scientific">Caldiarchaeum subterraneum</name>
    <dbReference type="NCBI Taxonomy" id="311458"/>
    <lineage>
        <taxon>Archaea</taxon>
        <taxon>Nitrososphaerota</taxon>
        <taxon>Candidatus Caldarchaeales</taxon>
        <taxon>Candidatus Caldarchaeaceae</taxon>
        <taxon>Candidatus Caldarchaeum</taxon>
    </lineage>
</organism>
<gene>
    <name evidence="2" type="ORF">ENT82_03640</name>
    <name evidence="1" type="ORF">ENU43_08575</name>
</gene>
<dbReference type="EMBL" id="DTAD01000034">
    <property type="protein sequence ID" value="HGN90207.1"/>
    <property type="molecule type" value="Genomic_DNA"/>
</dbReference>
<accession>A0A7C4I394</accession>
<name>A0A7C4I394_CALS0</name>
<comment type="caution">
    <text evidence="2">The sequence shown here is derived from an EMBL/GenBank/DDBJ whole genome shotgun (WGS) entry which is preliminary data.</text>
</comment>
<reference evidence="2" key="1">
    <citation type="journal article" date="2020" name="mSystems">
        <title>Genome- and Community-Level Interaction Insights into Carbon Utilization and Element Cycling Functions of Hydrothermarchaeota in Hydrothermal Sediment.</title>
        <authorList>
            <person name="Zhou Z."/>
            <person name="Liu Y."/>
            <person name="Xu W."/>
            <person name="Pan J."/>
            <person name="Luo Z.H."/>
            <person name="Li M."/>
        </authorList>
    </citation>
    <scope>NUCLEOTIDE SEQUENCE [LARGE SCALE GENOMIC DNA]</scope>
    <source>
        <strain evidence="2">SpSt-613</strain>
        <strain evidence="1">SpSt-669</strain>
    </source>
</reference>
<evidence type="ECO:0000313" key="2">
    <source>
        <dbReference type="EMBL" id="HGN90207.1"/>
    </source>
</evidence>
<proteinExistence type="predicted"/>
<dbReference type="AlphaFoldDB" id="A0A7C4I394"/>
<sequence>MSTQVPPPDELKKKTSPTQLFKKFEEFEAFGHRFRIRRMTLAEELEWYSERDKILAENGVSQAEKLAKIWERLLQRVVESPRLENYVEELPTPVLARLIQAITELHLWNMDFRSSPQA</sequence>
<protein>
    <submittedName>
        <fullName evidence="2">Uncharacterized protein</fullName>
    </submittedName>
</protein>
<evidence type="ECO:0000313" key="1">
    <source>
        <dbReference type="EMBL" id="HGL41698.1"/>
    </source>
</evidence>